<dbReference type="GO" id="GO:0016758">
    <property type="term" value="F:hexosyltransferase activity"/>
    <property type="evidence" value="ECO:0007669"/>
    <property type="project" value="UniProtKB-ARBA"/>
</dbReference>
<dbReference type="PANTHER" id="PTHR22916:SF51">
    <property type="entry name" value="GLYCOSYLTRANSFERASE EPSH-RELATED"/>
    <property type="match status" value="1"/>
</dbReference>
<dbReference type="Pfam" id="PF00535">
    <property type="entry name" value="Glycos_transf_2"/>
    <property type="match status" value="1"/>
</dbReference>
<evidence type="ECO:0000313" key="4">
    <source>
        <dbReference type="EMBL" id="RKF32544.1"/>
    </source>
</evidence>
<dbReference type="SUPFAM" id="SSF53448">
    <property type="entry name" value="Nucleotide-diphospho-sugar transferases"/>
    <property type="match status" value="1"/>
</dbReference>
<dbReference type="RefSeq" id="WP_120335806.1">
    <property type="nucleotide sequence ID" value="NZ_MCAQ01000027.1"/>
</dbReference>
<accession>A0A420FHY8</accession>
<organism evidence="4 5">
    <name type="scientific">Sphingobacterium siyangense</name>
    <dbReference type="NCBI Taxonomy" id="459529"/>
    <lineage>
        <taxon>Bacteria</taxon>
        <taxon>Pseudomonadati</taxon>
        <taxon>Bacteroidota</taxon>
        <taxon>Sphingobacteriia</taxon>
        <taxon>Sphingobacteriales</taxon>
        <taxon>Sphingobacteriaceae</taxon>
        <taxon>Sphingobacterium</taxon>
    </lineage>
</organism>
<evidence type="ECO:0000256" key="2">
    <source>
        <dbReference type="ARBA" id="ARBA00022679"/>
    </source>
</evidence>
<protein>
    <recommendedName>
        <fullName evidence="3">Glycosyltransferase 2-like domain-containing protein</fullName>
    </recommendedName>
</protein>
<proteinExistence type="predicted"/>
<evidence type="ECO:0000259" key="3">
    <source>
        <dbReference type="Pfam" id="PF00535"/>
    </source>
</evidence>
<gene>
    <name evidence="4" type="ORF">BCY89_15340</name>
</gene>
<dbReference type="InterPro" id="IPR001173">
    <property type="entry name" value="Glyco_trans_2-like"/>
</dbReference>
<dbReference type="PANTHER" id="PTHR22916">
    <property type="entry name" value="GLYCOSYLTRANSFERASE"/>
    <property type="match status" value="1"/>
</dbReference>
<dbReference type="Proteomes" id="UP000286402">
    <property type="component" value="Unassembled WGS sequence"/>
</dbReference>
<evidence type="ECO:0000313" key="5">
    <source>
        <dbReference type="Proteomes" id="UP000286402"/>
    </source>
</evidence>
<feature type="domain" description="Glycosyltransferase 2-like" evidence="3">
    <location>
        <begin position="8"/>
        <end position="179"/>
    </location>
</feature>
<dbReference type="AlphaFoldDB" id="A0A420FHY8"/>
<name>A0A420FHY8_9SPHI</name>
<comment type="caution">
    <text evidence="4">The sequence shown here is derived from an EMBL/GenBank/DDBJ whole genome shotgun (WGS) entry which is preliminary data.</text>
</comment>
<dbReference type="InterPro" id="IPR029044">
    <property type="entry name" value="Nucleotide-diphossugar_trans"/>
</dbReference>
<evidence type="ECO:0000256" key="1">
    <source>
        <dbReference type="ARBA" id="ARBA00022676"/>
    </source>
</evidence>
<keyword evidence="1" id="KW-0328">Glycosyltransferase</keyword>
<keyword evidence="5" id="KW-1185">Reference proteome</keyword>
<reference evidence="4 5" key="1">
    <citation type="submission" date="2016-07" db="EMBL/GenBank/DDBJ databases">
        <title>Genome analysis of Sphingobacterium siyangense T12B17.</title>
        <authorList>
            <person name="Xu D."/>
            <person name="Su Y."/>
            <person name="Zheng S."/>
        </authorList>
    </citation>
    <scope>NUCLEOTIDE SEQUENCE [LARGE SCALE GENOMIC DNA]</scope>
    <source>
        <strain evidence="4 5">T12B17</strain>
    </source>
</reference>
<dbReference type="EMBL" id="MCAQ01000027">
    <property type="protein sequence ID" value="RKF32544.1"/>
    <property type="molecule type" value="Genomic_DNA"/>
</dbReference>
<sequence>MNERPLISIIMPVYNTAMYVEQAIQSIIHQEYADFELILINDGSTDQSLSILEKWGSCDNRVKLFSQENQGLSAARNRGLSLAKGQYIYFMDSDDLLRADALSMCLDYCEKNDLDFVYFDASVFADNSDSSILKDFNYSRQKMPAYTVFSGPDALQQQLNADDFFSSACMYLIRKDILDRNGFGFEPGIVHEDELFTVLLYLAAARVAYIPEQFFQRRVRPDSIMTSRLKLFNITCYFTVALRLREYGRKHSNSRQIIELYLHRMLDAVVWKAHALSIADRWKVFFLVLKHWRRYVSFKTMGVLLFKKGFLNG</sequence>
<keyword evidence="2" id="KW-0808">Transferase</keyword>
<dbReference type="Gene3D" id="3.90.550.10">
    <property type="entry name" value="Spore Coat Polysaccharide Biosynthesis Protein SpsA, Chain A"/>
    <property type="match status" value="1"/>
</dbReference>